<evidence type="ECO:0000313" key="2">
    <source>
        <dbReference type="Proteomes" id="UP000019149"/>
    </source>
</evidence>
<dbReference type="EMBL" id="APAU02000102">
    <property type="protein sequence ID" value="EUB56823.1"/>
    <property type="molecule type" value="Genomic_DNA"/>
</dbReference>
<organism evidence="1 2">
    <name type="scientific">Echinococcus granulosus</name>
    <name type="common">Hydatid tapeworm</name>
    <dbReference type="NCBI Taxonomy" id="6210"/>
    <lineage>
        <taxon>Eukaryota</taxon>
        <taxon>Metazoa</taxon>
        <taxon>Spiralia</taxon>
        <taxon>Lophotrochozoa</taxon>
        <taxon>Platyhelminthes</taxon>
        <taxon>Cestoda</taxon>
        <taxon>Eucestoda</taxon>
        <taxon>Cyclophyllidea</taxon>
        <taxon>Taeniidae</taxon>
        <taxon>Echinococcus</taxon>
        <taxon>Echinococcus granulosus group</taxon>
    </lineage>
</organism>
<sequence length="67" mass="7248">MSSIDYANYKLASAASGAGPRMRGLMRVPPSEQMMAGTSRMGRCRQYRPVMLNQDEVTDTVSCGSGD</sequence>
<comment type="caution">
    <text evidence="1">The sequence shown here is derived from an EMBL/GenBank/DDBJ whole genome shotgun (WGS) entry which is preliminary data.</text>
</comment>
<proteinExistence type="predicted"/>
<protein>
    <submittedName>
        <fullName evidence="1">Uncharacterized protein</fullName>
    </submittedName>
</protein>
<dbReference type="KEGG" id="egl:EGR_08292"/>
<evidence type="ECO:0000313" key="1">
    <source>
        <dbReference type="EMBL" id="EUB56823.1"/>
    </source>
</evidence>
<name>W6U6G6_ECHGR</name>
<accession>W6U6G6</accession>
<dbReference type="AlphaFoldDB" id="W6U6G6"/>
<dbReference type="Proteomes" id="UP000019149">
    <property type="component" value="Unassembled WGS sequence"/>
</dbReference>
<dbReference type="CTD" id="36344007"/>
<dbReference type="RefSeq" id="XP_024348019.1">
    <property type="nucleotide sequence ID" value="XM_024497541.1"/>
</dbReference>
<dbReference type="GeneID" id="36344007"/>
<gene>
    <name evidence="1" type="ORF">EGR_08292</name>
</gene>
<reference evidence="1 2" key="1">
    <citation type="journal article" date="2013" name="Nat. Genet.">
        <title>The genome of the hydatid tapeworm Echinococcus granulosus.</title>
        <authorList>
            <person name="Zheng H."/>
            <person name="Zhang W."/>
            <person name="Zhang L."/>
            <person name="Zhang Z."/>
            <person name="Li J."/>
            <person name="Lu G."/>
            <person name="Zhu Y."/>
            <person name="Wang Y."/>
            <person name="Huang Y."/>
            <person name="Liu J."/>
            <person name="Kang H."/>
            <person name="Chen J."/>
            <person name="Wang L."/>
            <person name="Chen A."/>
            <person name="Yu S."/>
            <person name="Gao Z."/>
            <person name="Jin L."/>
            <person name="Gu W."/>
            <person name="Wang Z."/>
            <person name="Zhao L."/>
            <person name="Shi B."/>
            <person name="Wen H."/>
            <person name="Lin R."/>
            <person name="Jones M.K."/>
            <person name="Brejova B."/>
            <person name="Vinar T."/>
            <person name="Zhao G."/>
            <person name="McManus D.P."/>
            <person name="Chen Z."/>
            <person name="Zhou Y."/>
            <person name="Wang S."/>
        </authorList>
    </citation>
    <scope>NUCLEOTIDE SEQUENCE [LARGE SCALE GENOMIC DNA]</scope>
</reference>
<keyword evidence="2" id="KW-1185">Reference proteome</keyword>